<evidence type="ECO:0000256" key="3">
    <source>
        <dbReference type="PROSITE-ProRule" id="PRU01106"/>
    </source>
</evidence>
<comment type="similarity">
    <text evidence="1">Belongs to the acyl coenzyme A hydrolase family.</text>
</comment>
<dbReference type="Gene3D" id="3.10.129.10">
    <property type="entry name" value="Hotdog Thioesterase"/>
    <property type="match status" value="1"/>
</dbReference>
<dbReference type="Pfam" id="PF03061">
    <property type="entry name" value="4HBT"/>
    <property type="match status" value="1"/>
</dbReference>
<evidence type="ECO:0000256" key="4">
    <source>
        <dbReference type="SAM" id="MobiDB-lite"/>
    </source>
</evidence>
<sequence>MTVSNPEHDAPQGKTPRESASTLSESMMPDQLNHHGNVFGGEILALVDKCGGVVARRHARGPVVTVAVDRVEFREPIYATDYVEAHGRLISVGRSSMEVMVTVEAEQVETGHRRRTNVCYLTYVALDKLNGRPCAVPPLILETDDDRRLHAASLRRRERRLADEAEAQEDE</sequence>
<dbReference type="EMBL" id="JACHIA010000023">
    <property type="protein sequence ID" value="MBB6073367.1"/>
    <property type="molecule type" value="Genomic_DNA"/>
</dbReference>
<gene>
    <name evidence="6" type="ORF">HNQ61_005034</name>
</gene>
<evidence type="ECO:0000256" key="2">
    <source>
        <dbReference type="ARBA" id="ARBA00022801"/>
    </source>
</evidence>
<accession>A0A841H5K7</accession>
<dbReference type="PROSITE" id="PS51770">
    <property type="entry name" value="HOTDOG_ACOT"/>
    <property type="match status" value="1"/>
</dbReference>
<dbReference type="CDD" id="cd03442">
    <property type="entry name" value="BFIT_BACH"/>
    <property type="match status" value="1"/>
</dbReference>
<dbReference type="GO" id="GO:0005829">
    <property type="term" value="C:cytosol"/>
    <property type="evidence" value="ECO:0007669"/>
    <property type="project" value="TreeGrafter"/>
</dbReference>
<dbReference type="InterPro" id="IPR029069">
    <property type="entry name" value="HotDog_dom_sf"/>
</dbReference>
<dbReference type="InterPro" id="IPR006683">
    <property type="entry name" value="Thioestr_dom"/>
</dbReference>
<dbReference type="RefSeq" id="WP_170033077.1">
    <property type="nucleotide sequence ID" value="NZ_JABDTL010000001.1"/>
</dbReference>
<dbReference type="InterPro" id="IPR040170">
    <property type="entry name" value="Cytosol_ACT"/>
</dbReference>
<dbReference type="SUPFAM" id="SSF54637">
    <property type="entry name" value="Thioesterase/thiol ester dehydrase-isomerase"/>
    <property type="match status" value="1"/>
</dbReference>
<feature type="region of interest" description="Disordered" evidence="4">
    <location>
        <begin position="1"/>
        <end position="30"/>
    </location>
</feature>
<reference evidence="6 7" key="1">
    <citation type="submission" date="2020-08" db="EMBL/GenBank/DDBJ databases">
        <title>Genomic Encyclopedia of Type Strains, Phase IV (KMG-IV): sequencing the most valuable type-strain genomes for metagenomic binning, comparative biology and taxonomic classification.</title>
        <authorList>
            <person name="Goeker M."/>
        </authorList>
    </citation>
    <scope>NUCLEOTIDE SEQUENCE [LARGE SCALE GENOMIC DNA]</scope>
    <source>
        <strain evidence="6 7">DSM 29007</strain>
    </source>
</reference>
<dbReference type="GO" id="GO:0006637">
    <property type="term" value="P:acyl-CoA metabolic process"/>
    <property type="evidence" value="ECO:0007669"/>
    <property type="project" value="TreeGrafter"/>
</dbReference>
<keyword evidence="7" id="KW-1185">Reference proteome</keyword>
<dbReference type="GO" id="GO:0009062">
    <property type="term" value="P:fatty acid catabolic process"/>
    <property type="evidence" value="ECO:0007669"/>
    <property type="project" value="TreeGrafter"/>
</dbReference>
<organism evidence="6 7">
    <name type="scientific">Longimicrobium terrae</name>
    <dbReference type="NCBI Taxonomy" id="1639882"/>
    <lineage>
        <taxon>Bacteria</taxon>
        <taxon>Pseudomonadati</taxon>
        <taxon>Gemmatimonadota</taxon>
        <taxon>Longimicrobiia</taxon>
        <taxon>Longimicrobiales</taxon>
        <taxon>Longimicrobiaceae</taxon>
        <taxon>Longimicrobium</taxon>
    </lineage>
</organism>
<dbReference type="PANTHER" id="PTHR11049:SF24">
    <property type="entry name" value="CYTOSOLIC ACYL COENZYME A THIOESTER HYDROLASE"/>
    <property type="match status" value="1"/>
</dbReference>
<dbReference type="AlphaFoldDB" id="A0A841H5K7"/>
<dbReference type="PANTHER" id="PTHR11049">
    <property type="entry name" value="ACYL COENZYME A THIOESTER HYDROLASE"/>
    <property type="match status" value="1"/>
</dbReference>
<comment type="caution">
    <text evidence="6">The sequence shown here is derived from an EMBL/GenBank/DDBJ whole genome shotgun (WGS) entry which is preliminary data.</text>
</comment>
<dbReference type="Proteomes" id="UP000582837">
    <property type="component" value="Unassembled WGS sequence"/>
</dbReference>
<proteinExistence type="inferred from homology"/>
<evidence type="ECO:0000313" key="7">
    <source>
        <dbReference type="Proteomes" id="UP000582837"/>
    </source>
</evidence>
<feature type="domain" description="HotDog ACOT-type" evidence="5">
    <location>
        <begin position="17"/>
        <end position="129"/>
    </location>
</feature>
<feature type="compositionally biased region" description="Basic and acidic residues" evidence="4">
    <location>
        <begin position="1"/>
        <end position="17"/>
    </location>
</feature>
<dbReference type="InterPro" id="IPR033120">
    <property type="entry name" value="HOTDOG_ACOT"/>
</dbReference>
<dbReference type="GO" id="GO:0052816">
    <property type="term" value="F:long-chain fatty acyl-CoA hydrolase activity"/>
    <property type="evidence" value="ECO:0007669"/>
    <property type="project" value="TreeGrafter"/>
</dbReference>
<name>A0A841H5K7_9BACT</name>
<protein>
    <submittedName>
        <fullName evidence="6">Acyl-CoA hydrolase</fullName>
    </submittedName>
</protein>
<keyword evidence="2 3" id="KW-0378">Hydrolase</keyword>
<evidence type="ECO:0000313" key="6">
    <source>
        <dbReference type="EMBL" id="MBB6073367.1"/>
    </source>
</evidence>
<evidence type="ECO:0000259" key="5">
    <source>
        <dbReference type="PROSITE" id="PS51770"/>
    </source>
</evidence>
<evidence type="ECO:0000256" key="1">
    <source>
        <dbReference type="ARBA" id="ARBA00010458"/>
    </source>
</evidence>